<organism evidence="2 3">
    <name type="scientific">Hyella patelloides LEGE 07179</name>
    <dbReference type="NCBI Taxonomy" id="945734"/>
    <lineage>
        <taxon>Bacteria</taxon>
        <taxon>Bacillati</taxon>
        <taxon>Cyanobacteriota</taxon>
        <taxon>Cyanophyceae</taxon>
        <taxon>Pleurocapsales</taxon>
        <taxon>Hyellaceae</taxon>
        <taxon>Hyella</taxon>
    </lineage>
</organism>
<feature type="coiled-coil region" evidence="1">
    <location>
        <begin position="97"/>
        <end position="138"/>
    </location>
</feature>
<sequence length="168" mass="19409">MNKKEAIQLLNNEGWTKADAQRALELINLQADSDVDEIIIRRAISKFAGSELVKRQRLQAAQKAMVTKRNKEIKNYIFQLEKLQNKKATNTNDNSFQAELEKQIKKLTNDNEELIKANKILQKDNKDLKNIVDAIKLRLTIETKHLLQFNNINEIKKDLVKLLKSTLG</sequence>
<keyword evidence="1" id="KW-0175">Coiled coil</keyword>
<accession>A0A563W166</accession>
<evidence type="ECO:0000313" key="3">
    <source>
        <dbReference type="Proteomes" id="UP000320055"/>
    </source>
</evidence>
<evidence type="ECO:0000313" key="2">
    <source>
        <dbReference type="EMBL" id="VEP17428.1"/>
    </source>
</evidence>
<dbReference type="RefSeq" id="WP_144867066.1">
    <property type="nucleotide sequence ID" value="NZ_LR213819.1"/>
</dbReference>
<dbReference type="Proteomes" id="UP000320055">
    <property type="component" value="Unassembled WGS sequence"/>
</dbReference>
<dbReference type="OrthoDB" id="574397at2"/>
<name>A0A563W166_9CYAN</name>
<dbReference type="EMBL" id="CAACVJ010000557">
    <property type="protein sequence ID" value="VEP17428.1"/>
    <property type="molecule type" value="Genomic_DNA"/>
</dbReference>
<reference evidence="2 3" key="1">
    <citation type="submission" date="2019-01" db="EMBL/GenBank/DDBJ databases">
        <authorList>
            <person name="Brito A."/>
        </authorList>
    </citation>
    <scope>NUCLEOTIDE SEQUENCE [LARGE SCALE GENOMIC DNA]</scope>
    <source>
        <strain evidence="2">1</strain>
    </source>
</reference>
<keyword evidence="3" id="KW-1185">Reference proteome</keyword>
<proteinExistence type="predicted"/>
<evidence type="ECO:0000256" key="1">
    <source>
        <dbReference type="SAM" id="Coils"/>
    </source>
</evidence>
<gene>
    <name evidence="2" type="ORF">H1P_600019</name>
</gene>
<dbReference type="AlphaFoldDB" id="A0A563W166"/>
<protein>
    <submittedName>
        <fullName evidence="2">Uncharacterized protein</fullName>
    </submittedName>
</protein>